<reference evidence="4 5" key="1">
    <citation type="submission" date="2016-05" db="EMBL/GenBank/DDBJ databases">
        <title>First whole genome sequencing of Entamoeba histolytica HM1:IMSS-clone-6.</title>
        <authorList>
            <person name="Mukherjee Avik.K."/>
            <person name="Izumyama S."/>
            <person name="Nakada-Tsukui K."/>
            <person name="Nozaki T."/>
        </authorList>
    </citation>
    <scope>NUCLEOTIDE SEQUENCE [LARGE SCALE GENOMIC DNA]</scope>
    <source>
        <strain evidence="4 5">HM1:IMSS clone 6</strain>
    </source>
</reference>
<dbReference type="GO" id="GO:0006457">
    <property type="term" value="P:protein folding"/>
    <property type="evidence" value="ECO:0007669"/>
    <property type="project" value="TreeGrafter"/>
</dbReference>
<dbReference type="GO" id="GO:0005783">
    <property type="term" value="C:endoplasmic reticulum"/>
    <property type="evidence" value="ECO:0007669"/>
    <property type="project" value="TreeGrafter"/>
</dbReference>
<evidence type="ECO:0000256" key="2">
    <source>
        <dbReference type="SAM" id="SignalP"/>
    </source>
</evidence>
<dbReference type="VEuPathDB" id="AmoebaDB:EHI_169240"/>
<dbReference type="OMA" id="SYCHKQS"/>
<organism evidence="4 5">
    <name type="scientific">Entamoeba histolytica</name>
    <dbReference type="NCBI Taxonomy" id="5759"/>
    <lineage>
        <taxon>Eukaryota</taxon>
        <taxon>Amoebozoa</taxon>
        <taxon>Evosea</taxon>
        <taxon>Archamoebae</taxon>
        <taxon>Mastigamoebida</taxon>
        <taxon>Entamoebidae</taxon>
        <taxon>Entamoeba</taxon>
    </lineage>
</organism>
<dbReference type="PROSITE" id="PS00194">
    <property type="entry name" value="THIOREDOXIN_1"/>
    <property type="match status" value="1"/>
</dbReference>
<dbReference type="PANTHER" id="PTHR45672:SF11">
    <property type="entry name" value="PROTEIN DISULFIDE-ISOMERASE C17H9.14C"/>
    <property type="match status" value="1"/>
</dbReference>
<keyword evidence="2" id="KW-0732">Signal</keyword>
<gene>
    <name evidence="4" type="ORF">CL6EHI_169240</name>
</gene>
<dbReference type="AlphaFoldDB" id="A0A5K1TUH0"/>
<feature type="chain" id="PRO_5023889988" evidence="2">
    <location>
        <begin position="18"/>
        <end position="163"/>
    </location>
</feature>
<dbReference type="EMBL" id="BDEQ01000001">
    <property type="protein sequence ID" value="GAT95330.1"/>
    <property type="molecule type" value="Genomic_DNA"/>
</dbReference>
<evidence type="ECO:0000313" key="4">
    <source>
        <dbReference type="EMBL" id="GAT95330.1"/>
    </source>
</evidence>
<dbReference type="VEuPathDB" id="AmoebaDB:KM1_197500"/>
<dbReference type="VEuPathDB" id="AmoebaDB:EHI7A_138530"/>
<comment type="similarity">
    <text evidence="1">Belongs to the protein disulfide isomerase family.</text>
</comment>
<accession>A0A5K1TUH0</accession>
<protein>
    <submittedName>
        <fullName evidence="4">Thioredoxin putative</fullName>
    </submittedName>
</protein>
<proteinExistence type="inferred from homology"/>
<comment type="caution">
    <text evidence="4">The sequence shown here is derived from an EMBL/GenBank/DDBJ whole genome shotgun (WGS) entry which is preliminary data.</text>
</comment>
<name>A0A5K1TUH0_ENTHI</name>
<dbReference type="CDD" id="cd02961">
    <property type="entry name" value="PDI_a_family"/>
    <property type="match status" value="1"/>
</dbReference>
<dbReference type="Proteomes" id="UP000078387">
    <property type="component" value="Unassembled WGS sequence"/>
</dbReference>
<evidence type="ECO:0000259" key="3">
    <source>
        <dbReference type="PROSITE" id="PS51352"/>
    </source>
</evidence>
<feature type="signal peptide" evidence="2">
    <location>
        <begin position="1"/>
        <end position="17"/>
    </location>
</feature>
<dbReference type="InterPro" id="IPR017937">
    <property type="entry name" value="Thioredoxin_CS"/>
</dbReference>
<dbReference type="PANTHER" id="PTHR45672">
    <property type="entry name" value="PROTEIN DISULFIDE-ISOMERASE C17H9.14C-RELATED"/>
    <property type="match status" value="1"/>
</dbReference>
<dbReference type="InterPro" id="IPR036249">
    <property type="entry name" value="Thioredoxin-like_sf"/>
</dbReference>
<dbReference type="InterPro" id="IPR051063">
    <property type="entry name" value="PDI"/>
</dbReference>
<dbReference type="SUPFAM" id="SSF52833">
    <property type="entry name" value="Thioredoxin-like"/>
    <property type="match status" value="1"/>
</dbReference>
<dbReference type="VEuPathDB" id="AmoebaDB:EHI5A_164810"/>
<evidence type="ECO:0000256" key="1">
    <source>
        <dbReference type="ARBA" id="ARBA00006347"/>
    </source>
</evidence>
<dbReference type="GO" id="GO:0003756">
    <property type="term" value="F:protein disulfide isomerase activity"/>
    <property type="evidence" value="ECO:0007669"/>
    <property type="project" value="TreeGrafter"/>
</dbReference>
<dbReference type="PROSITE" id="PS51352">
    <property type="entry name" value="THIOREDOXIN_2"/>
    <property type="match status" value="1"/>
</dbReference>
<dbReference type="InterPro" id="IPR013766">
    <property type="entry name" value="Thioredoxin_domain"/>
</dbReference>
<dbReference type="Gene3D" id="3.40.30.10">
    <property type="entry name" value="Glutaredoxin"/>
    <property type="match status" value="1"/>
</dbReference>
<sequence>MKPIIVLILYISLLVYSKKIDDILKEIDDEQSQDNLKNGIYELSSQTFRKMVNEKNYTFVMFYDPTCPHCKKLIPRFNQFGVIHNNQPNFRLARLDCDLYHSYCHKQTFLKGYPSLFLFYNNYIYPEYSMSYSPEAMKDWIELMIKTSNKDEHLDEHLQKVEL</sequence>
<dbReference type="VEuPathDB" id="AmoebaDB:EHI8A_153440"/>
<feature type="domain" description="Thioredoxin" evidence="3">
    <location>
        <begin position="13"/>
        <end position="146"/>
    </location>
</feature>
<dbReference type="Pfam" id="PF00085">
    <property type="entry name" value="Thioredoxin"/>
    <property type="match status" value="1"/>
</dbReference>
<evidence type="ECO:0000313" key="5">
    <source>
        <dbReference type="Proteomes" id="UP000078387"/>
    </source>
</evidence>